<keyword evidence="2" id="KW-1185">Reference proteome</keyword>
<evidence type="ECO:0000313" key="1">
    <source>
        <dbReference type="EMBL" id="ACU35570.1"/>
    </source>
</evidence>
<dbReference type="STRING" id="446462.Amir_1621"/>
<dbReference type="HOGENOM" id="CLU_2912067_0_0_11"/>
<proteinExistence type="predicted"/>
<organism evidence="1 2">
    <name type="scientific">Actinosynnema mirum (strain ATCC 29888 / DSM 43827 / JCM 3225 / NBRC 14064 / NCIMB 13271 / NRRL B-12336 / IMRU 3971 / 101)</name>
    <dbReference type="NCBI Taxonomy" id="446462"/>
    <lineage>
        <taxon>Bacteria</taxon>
        <taxon>Bacillati</taxon>
        <taxon>Actinomycetota</taxon>
        <taxon>Actinomycetes</taxon>
        <taxon>Pseudonocardiales</taxon>
        <taxon>Pseudonocardiaceae</taxon>
        <taxon>Actinosynnema</taxon>
    </lineage>
</organism>
<gene>
    <name evidence="1" type="ordered locus">Amir_1621</name>
</gene>
<reference evidence="1 2" key="1">
    <citation type="journal article" date="2009" name="Stand. Genomic Sci.">
        <title>Complete genome sequence of Actinosynnema mirum type strain (101).</title>
        <authorList>
            <person name="Land M."/>
            <person name="Lapidus A."/>
            <person name="Mayilraj S."/>
            <person name="Chen F."/>
            <person name="Copeland A."/>
            <person name="Del Rio T.G."/>
            <person name="Nolan M."/>
            <person name="Lucas S."/>
            <person name="Tice H."/>
            <person name="Cheng J.F."/>
            <person name="Chertkov O."/>
            <person name="Bruce D."/>
            <person name="Goodwin L."/>
            <person name="Pitluck S."/>
            <person name="Rohde M."/>
            <person name="Goker M."/>
            <person name="Pati A."/>
            <person name="Ivanova N."/>
            <person name="Mavromatis K."/>
            <person name="Chen A."/>
            <person name="Palaniappan K."/>
            <person name="Hauser L."/>
            <person name="Chang Y.J."/>
            <person name="Jeffries C.C."/>
            <person name="Brettin T."/>
            <person name="Detter J.C."/>
            <person name="Han C."/>
            <person name="Chain P."/>
            <person name="Tindall B.J."/>
            <person name="Bristow J."/>
            <person name="Eisen J.A."/>
            <person name="Markowitz V."/>
            <person name="Hugenholtz P."/>
            <person name="Kyrpides N.C."/>
            <person name="Klenk H.P."/>
        </authorList>
    </citation>
    <scope>NUCLEOTIDE SEQUENCE [LARGE SCALE GENOMIC DNA]</scope>
    <source>
        <strain evidence="2">ATCC 29888 / DSM 43827 / JCM 3225 / NBRC 14064 / NCIMB 13271 / NRRL B-12336 / IMRU 3971 / 101</strain>
    </source>
</reference>
<dbReference type="OrthoDB" id="3629590at2"/>
<evidence type="ECO:0000313" key="2">
    <source>
        <dbReference type="Proteomes" id="UP000002213"/>
    </source>
</evidence>
<dbReference type="AlphaFoldDB" id="C6WBK2"/>
<dbReference type="RefSeq" id="WP_015800459.1">
    <property type="nucleotide sequence ID" value="NC_013093.1"/>
</dbReference>
<name>C6WBK2_ACTMD</name>
<sequence length="61" mass="6671">MKIRVTGTREETAATVTVLRSVLDVHETSSWRAWTRHDPLSKVGAVYVTAELPIGGVPARP</sequence>
<dbReference type="Proteomes" id="UP000002213">
    <property type="component" value="Chromosome"/>
</dbReference>
<dbReference type="EMBL" id="CP001630">
    <property type="protein sequence ID" value="ACU35570.1"/>
    <property type="molecule type" value="Genomic_DNA"/>
</dbReference>
<accession>C6WBK2</accession>
<dbReference type="KEGG" id="ami:Amir_1621"/>
<protein>
    <submittedName>
        <fullName evidence="1">Uncharacterized protein</fullName>
    </submittedName>
</protein>